<feature type="region of interest" description="Disordered" evidence="1">
    <location>
        <begin position="338"/>
        <end position="376"/>
    </location>
</feature>
<sequence>MFLRFKRALIFTFILDITLTVAFFFLSGIKNLDKFLSAEFGDYSIKDSVIDLVILSVIRSIFFVVFYLVSLKRSVLPAFIMCIISVMVVLWKAPFYFKQSPLNYLFQDTLIGVTVIVSVTETLVVHFANKRILEEEDVLIPLIQDQNQILLSKRFIMTERANFPQYVSFSQHKNFSLFESYTLRARHPTKPICFWIKYSITSPKNRQCDGYGEVWGVLFSTTKSPQIIIRQEVPLQEIKFPKRKFNITFGTNRMSSVGASGLIKEGQGNGFYHPKNHDTVSTPKKTEIEMDIITNLQDTKPIQNDFETLSLSSDPENLNLSIKQNYETTNQNEISLNENENDENNENNQNNENNPKNNQNEIQIPNDNDKNKNENKNDFKIYECGKNINTIQVKDILQQKKPSIFSWDISYESQVEPVFLYEEAFYKNIKNFENVIVCSTPLAQFGGVITYCDEEFSIDGFEGSQSHGWGNSYTPGQVWGQVMGFEQNSQTFLEIISTSVTVSCVTKKVFLLVMGHNNKVIRLNSLFRGNHAESHSGFVGDSFKWEFHTESNRSSFRGVVTAEKNSFLAISSLDPKGGYIHHLISENASCDLIITNKKTQHKEKLTVSKRFSIEITVDDVVDGIPIFVL</sequence>
<evidence type="ECO:0000256" key="1">
    <source>
        <dbReference type="SAM" id="MobiDB-lite"/>
    </source>
</evidence>
<gene>
    <name evidence="3" type="ORF">M0811_01510</name>
</gene>
<evidence type="ECO:0000256" key="2">
    <source>
        <dbReference type="SAM" id="Phobius"/>
    </source>
</evidence>
<feature type="transmembrane region" description="Helical" evidence="2">
    <location>
        <begin position="76"/>
        <end position="97"/>
    </location>
</feature>
<keyword evidence="4" id="KW-1185">Reference proteome</keyword>
<feature type="compositionally biased region" description="Basic and acidic residues" evidence="1">
    <location>
        <begin position="367"/>
        <end position="376"/>
    </location>
</feature>
<keyword evidence="2" id="KW-0812">Transmembrane</keyword>
<evidence type="ECO:0000313" key="4">
    <source>
        <dbReference type="Proteomes" id="UP001149090"/>
    </source>
</evidence>
<organism evidence="3 4">
    <name type="scientific">Anaeramoeba ignava</name>
    <name type="common">Anaerobic marine amoeba</name>
    <dbReference type="NCBI Taxonomy" id="1746090"/>
    <lineage>
        <taxon>Eukaryota</taxon>
        <taxon>Metamonada</taxon>
        <taxon>Anaeramoebidae</taxon>
        <taxon>Anaeramoeba</taxon>
    </lineage>
</organism>
<keyword evidence="2" id="KW-1133">Transmembrane helix</keyword>
<dbReference type="EMBL" id="JAPDFW010000081">
    <property type="protein sequence ID" value="KAJ5072495.1"/>
    <property type="molecule type" value="Genomic_DNA"/>
</dbReference>
<keyword evidence="2" id="KW-0472">Membrane</keyword>
<accession>A0A9Q0LIL2</accession>
<feature type="compositionally biased region" description="Low complexity" evidence="1">
    <location>
        <begin position="346"/>
        <end position="366"/>
    </location>
</feature>
<comment type="caution">
    <text evidence="3">The sequence shown here is derived from an EMBL/GenBank/DDBJ whole genome shotgun (WGS) entry which is preliminary data.</text>
</comment>
<feature type="transmembrane region" description="Helical" evidence="2">
    <location>
        <begin position="49"/>
        <end position="69"/>
    </location>
</feature>
<name>A0A9Q0LIL2_ANAIG</name>
<dbReference type="Proteomes" id="UP001149090">
    <property type="component" value="Unassembled WGS sequence"/>
</dbReference>
<reference evidence="3" key="1">
    <citation type="submission" date="2022-10" db="EMBL/GenBank/DDBJ databases">
        <title>Novel sulphate-reducing endosymbionts in the free-living metamonad Anaeramoeba.</title>
        <authorList>
            <person name="Jerlstrom-Hultqvist J."/>
            <person name="Cepicka I."/>
            <person name="Gallot-Lavallee L."/>
            <person name="Salas-Leiva D."/>
            <person name="Curtis B.A."/>
            <person name="Zahonova K."/>
            <person name="Pipaliya S."/>
            <person name="Dacks J."/>
            <person name="Roger A.J."/>
        </authorList>
    </citation>
    <scope>NUCLEOTIDE SEQUENCE</scope>
    <source>
        <strain evidence="3">BMAN</strain>
    </source>
</reference>
<feature type="transmembrane region" description="Helical" evidence="2">
    <location>
        <begin position="9"/>
        <end position="29"/>
    </location>
</feature>
<protein>
    <submittedName>
        <fullName evidence="3">Uncharacterized protein</fullName>
    </submittedName>
</protein>
<evidence type="ECO:0000313" key="3">
    <source>
        <dbReference type="EMBL" id="KAJ5072495.1"/>
    </source>
</evidence>
<dbReference type="AlphaFoldDB" id="A0A9Q0LIL2"/>
<proteinExistence type="predicted"/>